<keyword evidence="2" id="KW-0067">ATP-binding</keyword>
<evidence type="ECO:0000259" key="5">
    <source>
        <dbReference type="Pfam" id="PF17863"/>
    </source>
</evidence>
<evidence type="ECO:0000259" key="4">
    <source>
        <dbReference type="Pfam" id="PF07726"/>
    </source>
</evidence>
<feature type="domain" description="ChlI/MoxR AAA lid" evidence="5">
    <location>
        <begin position="242"/>
        <end position="286"/>
    </location>
</feature>
<dbReference type="Gene3D" id="1.10.8.80">
    <property type="entry name" value="Magnesium chelatase subunit I, C-Terminal domain"/>
    <property type="match status" value="1"/>
</dbReference>
<dbReference type="CDD" id="cd00009">
    <property type="entry name" value="AAA"/>
    <property type="match status" value="1"/>
</dbReference>
<evidence type="ECO:0000313" key="6">
    <source>
        <dbReference type="EMBL" id="BBR38568.1"/>
    </source>
</evidence>
<dbReference type="InterPro" id="IPR027417">
    <property type="entry name" value="P-loop_NTPase"/>
</dbReference>
<dbReference type="Gene3D" id="3.40.50.300">
    <property type="entry name" value="P-loop containing nucleotide triphosphate hydrolases"/>
    <property type="match status" value="1"/>
</dbReference>
<dbReference type="Pfam" id="PF17863">
    <property type="entry name" value="AAA_lid_2"/>
    <property type="match status" value="1"/>
</dbReference>
<sequence>MEVQVRSQEHITAVLATLERVILGKPLQLKIALVTLLARGHLLIEDLPGMGKTTLAHALAQVLGLACRRMQFTADLLPADLLGLQIFDPQQQTFRFHPGPIFTQVLLADEINRASPKVQSALLEAMAEGKVSIEGHTHPLPDPFFVIATQNPADQAGTYPLPESQLDRFAVRLSLGFPPRVAERQLLRSHQPSGPLPAMLDAAELAALQNEGDAIHVSDATLDYLLALVHQSRFDGDLPQPLSPRAAQTLLAVSRAWALVAGRRFVTVEDVQAVFPYVAEHRLRGSFGVQHGEASPLSQRLLARVDPDNP</sequence>
<evidence type="ECO:0000256" key="2">
    <source>
        <dbReference type="ARBA" id="ARBA00022840"/>
    </source>
</evidence>
<reference evidence="6 7" key="1">
    <citation type="submission" date="2019-12" db="EMBL/GenBank/DDBJ databases">
        <title>complete genome sequences of Aeromonas veronii str. WP3-W19-ESBL-03 isolated from wastewater treatment plant effluent.</title>
        <authorList>
            <person name="Sekizuka T."/>
            <person name="Itokawa K."/>
            <person name="Yatsu K."/>
            <person name="Inamine Y."/>
            <person name="Kuroda M."/>
        </authorList>
    </citation>
    <scope>NUCLEOTIDE SEQUENCE [LARGE SCALE GENOMIC DNA]</scope>
    <source>
        <strain evidence="6 7">WP3-W19-ESBL-03</strain>
    </source>
</reference>
<dbReference type="GO" id="GO:0005524">
    <property type="term" value="F:ATP binding"/>
    <property type="evidence" value="ECO:0007669"/>
    <property type="project" value="UniProtKB-KW"/>
</dbReference>
<evidence type="ECO:0000313" key="7">
    <source>
        <dbReference type="Proteomes" id="UP000515442"/>
    </source>
</evidence>
<feature type="domain" description="ATPase AAA-3" evidence="4">
    <location>
        <begin position="41"/>
        <end position="170"/>
    </location>
</feature>
<comment type="similarity">
    <text evidence="3">Belongs to the MoxR family.</text>
</comment>
<dbReference type="PANTHER" id="PTHR42759">
    <property type="entry name" value="MOXR FAMILY PROTEIN"/>
    <property type="match status" value="1"/>
</dbReference>
<dbReference type="PIRSF" id="PIRSF002849">
    <property type="entry name" value="AAA_ATPase_chaperone_MoxR_prd"/>
    <property type="match status" value="1"/>
</dbReference>
<gene>
    <name evidence="6" type="ORF">WP3W19E03_10930</name>
</gene>
<dbReference type="GO" id="GO:0016887">
    <property type="term" value="F:ATP hydrolysis activity"/>
    <property type="evidence" value="ECO:0007669"/>
    <property type="project" value="InterPro"/>
</dbReference>
<dbReference type="SUPFAM" id="SSF52540">
    <property type="entry name" value="P-loop containing nucleoside triphosphate hydrolases"/>
    <property type="match status" value="1"/>
</dbReference>
<keyword evidence="1" id="KW-0547">Nucleotide-binding</keyword>
<organism evidence="6 7">
    <name type="scientific">Aeromonas veronii</name>
    <dbReference type="NCBI Taxonomy" id="654"/>
    <lineage>
        <taxon>Bacteria</taxon>
        <taxon>Pseudomonadati</taxon>
        <taxon>Pseudomonadota</taxon>
        <taxon>Gammaproteobacteria</taxon>
        <taxon>Aeromonadales</taxon>
        <taxon>Aeromonadaceae</taxon>
        <taxon>Aeromonas</taxon>
    </lineage>
</organism>
<dbReference type="Proteomes" id="UP000515442">
    <property type="component" value="Chromosome"/>
</dbReference>
<name>A0A6S5C7R5_AERVE</name>
<evidence type="ECO:0000256" key="1">
    <source>
        <dbReference type="ARBA" id="ARBA00022741"/>
    </source>
</evidence>
<dbReference type="AlphaFoldDB" id="A0A6S5C7R5"/>
<dbReference type="FunFam" id="3.40.50.300:FF:000640">
    <property type="entry name" value="MoxR family ATPase"/>
    <property type="match status" value="1"/>
</dbReference>
<dbReference type="PANTHER" id="PTHR42759:SF5">
    <property type="entry name" value="METHANOL DEHYDROGENASE REGULATOR"/>
    <property type="match status" value="1"/>
</dbReference>
<proteinExistence type="inferred from homology"/>
<evidence type="ECO:0000256" key="3">
    <source>
        <dbReference type="ARBA" id="ARBA00061607"/>
    </source>
</evidence>
<protein>
    <submittedName>
        <fullName evidence="6">ATPase AAA</fullName>
    </submittedName>
</protein>
<dbReference type="InterPro" id="IPR041628">
    <property type="entry name" value="ChlI/MoxR_AAA_lid"/>
</dbReference>
<dbReference type="EMBL" id="AP022038">
    <property type="protein sequence ID" value="BBR38568.1"/>
    <property type="molecule type" value="Genomic_DNA"/>
</dbReference>
<dbReference type="InterPro" id="IPR050764">
    <property type="entry name" value="CbbQ/NirQ/NorQ/GpvN"/>
</dbReference>
<dbReference type="InterPro" id="IPR011703">
    <property type="entry name" value="ATPase_AAA-3"/>
</dbReference>
<accession>A0A6S5C7R5</accession>
<dbReference type="Pfam" id="PF07726">
    <property type="entry name" value="AAA_3"/>
    <property type="match status" value="1"/>
</dbReference>